<comment type="caution">
    <text evidence="5">The sequence shown here is derived from an EMBL/GenBank/DDBJ whole genome shotgun (WGS) entry which is preliminary data.</text>
</comment>
<dbReference type="EMBL" id="BJWL01000016">
    <property type="protein sequence ID" value="GFZ03742.1"/>
    <property type="molecule type" value="Genomic_DNA"/>
</dbReference>
<feature type="compositionally biased region" description="Basic and acidic residues" evidence="3">
    <location>
        <begin position="48"/>
        <end position="61"/>
    </location>
</feature>
<feature type="region of interest" description="Disordered" evidence="3">
    <location>
        <begin position="41"/>
        <end position="64"/>
    </location>
</feature>
<keyword evidence="6" id="KW-1185">Reference proteome</keyword>
<dbReference type="InterPro" id="IPR022003">
    <property type="entry name" value="RST"/>
</dbReference>
<dbReference type="GO" id="GO:0005634">
    <property type="term" value="C:nucleus"/>
    <property type="evidence" value="ECO:0007669"/>
    <property type="project" value="UniProtKB-SubCell"/>
</dbReference>
<dbReference type="OrthoDB" id="6133115at2759"/>
<dbReference type="Pfam" id="PF12174">
    <property type="entry name" value="RST"/>
    <property type="match status" value="1"/>
</dbReference>
<gene>
    <name evidence="5" type="ORF">Acr_16g0003660</name>
</gene>
<evidence type="ECO:0000256" key="1">
    <source>
        <dbReference type="ARBA" id="ARBA00004123"/>
    </source>
</evidence>
<evidence type="ECO:0000313" key="5">
    <source>
        <dbReference type="EMBL" id="GFZ03742.1"/>
    </source>
</evidence>
<protein>
    <recommendedName>
        <fullName evidence="4">RST domain-containing protein</fullName>
    </recommendedName>
</protein>
<accession>A0A7J0FYG2</accession>
<dbReference type="PROSITE" id="PS51879">
    <property type="entry name" value="RST"/>
    <property type="match status" value="1"/>
</dbReference>
<dbReference type="PANTHER" id="PTHR32263:SF12">
    <property type="entry name" value="INACTIVE POLY [ADP-RIBOSE] POLYMERASE SRO4-RELATED"/>
    <property type="match status" value="1"/>
</dbReference>
<evidence type="ECO:0000259" key="4">
    <source>
        <dbReference type="PROSITE" id="PS51879"/>
    </source>
</evidence>
<evidence type="ECO:0000256" key="2">
    <source>
        <dbReference type="ARBA" id="ARBA00023242"/>
    </source>
</evidence>
<name>A0A7J0FYG2_9ERIC</name>
<evidence type="ECO:0000313" key="6">
    <source>
        <dbReference type="Proteomes" id="UP000585474"/>
    </source>
</evidence>
<organism evidence="5 6">
    <name type="scientific">Actinidia rufa</name>
    <dbReference type="NCBI Taxonomy" id="165716"/>
    <lineage>
        <taxon>Eukaryota</taxon>
        <taxon>Viridiplantae</taxon>
        <taxon>Streptophyta</taxon>
        <taxon>Embryophyta</taxon>
        <taxon>Tracheophyta</taxon>
        <taxon>Spermatophyta</taxon>
        <taxon>Magnoliopsida</taxon>
        <taxon>eudicotyledons</taxon>
        <taxon>Gunneridae</taxon>
        <taxon>Pentapetalae</taxon>
        <taxon>asterids</taxon>
        <taxon>Ericales</taxon>
        <taxon>Actinidiaceae</taxon>
        <taxon>Actinidia</taxon>
    </lineage>
</organism>
<dbReference type="InterPro" id="IPR044964">
    <property type="entry name" value="RCD1/SRO1-5"/>
</dbReference>
<evidence type="ECO:0000256" key="3">
    <source>
        <dbReference type="SAM" id="MobiDB-lite"/>
    </source>
</evidence>
<feature type="domain" description="RST" evidence="4">
    <location>
        <begin position="115"/>
        <end position="170"/>
    </location>
</feature>
<sequence>MDAASIANQSRLLSVPMDTTNNYVNGFRDLDSTKIRADASANQLNDSGAKDLTSETYHDQDPSISDCKSVISGPNNEKSLFSVGGLIRLGEGDRLHEIITRRFISGGQRVQAPMRTPTSPWMPFSVLASVLSKVIPPHADNLIFKYYNDHREGKISWHEFIRRVRENCKR</sequence>
<dbReference type="Proteomes" id="UP000585474">
    <property type="component" value="Unassembled WGS sequence"/>
</dbReference>
<proteinExistence type="predicted"/>
<keyword evidence="2" id="KW-0539">Nucleus</keyword>
<dbReference type="PANTHER" id="PTHR32263">
    <property type="entry name" value="INACTIVE POLY [ADP-RIBOSE] POLYMERASE SRO4-RELATED"/>
    <property type="match status" value="1"/>
</dbReference>
<comment type="subcellular location">
    <subcellularLocation>
        <location evidence="1">Nucleus</location>
    </subcellularLocation>
</comment>
<reference evidence="5 6" key="1">
    <citation type="submission" date="2019-07" db="EMBL/GenBank/DDBJ databases">
        <title>De Novo Assembly of kiwifruit Actinidia rufa.</title>
        <authorList>
            <person name="Sugita-Konishi S."/>
            <person name="Sato K."/>
            <person name="Mori E."/>
            <person name="Abe Y."/>
            <person name="Kisaki G."/>
            <person name="Hamano K."/>
            <person name="Suezawa K."/>
            <person name="Otani M."/>
            <person name="Fukuda T."/>
            <person name="Manabe T."/>
            <person name="Gomi K."/>
            <person name="Tabuchi M."/>
            <person name="Akimitsu K."/>
            <person name="Kataoka I."/>
        </authorList>
    </citation>
    <scope>NUCLEOTIDE SEQUENCE [LARGE SCALE GENOMIC DNA]</scope>
    <source>
        <strain evidence="6">cv. Fuchu</strain>
    </source>
</reference>
<dbReference type="AlphaFoldDB" id="A0A7J0FYG2"/>